<reference evidence="1" key="1">
    <citation type="submission" date="2022-10" db="EMBL/GenBank/DDBJ databases">
        <title>Description of microaerobic benzene degrading bacteria.</title>
        <authorList>
            <person name="Bedics A."/>
            <person name="Tancsics A."/>
            <person name="Banerjee S."/>
        </authorList>
    </citation>
    <scope>NUCLEOTIDE SEQUENCE</scope>
    <source>
        <strain evidence="1">D2M1</strain>
    </source>
</reference>
<organism evidence="1 2">
    <name type="scientific">Acidovorax benzenivorans</name>
    <dbReference type="NCBI Taxonomy" id="2987520"/>
    <lineage>
        <taxon>Bacteria</taxon>
        <taxon>Pseudomonadati</taxon>
        <taxon>Pseudomonadota</taxon>
        <taxon>Betaproteobacteria</taxon>
        <taxon>Burkholderiales</taxon>
        <taxon>Comamonadaceae</taxon>
        <taxon>Acidovorax</taxon>
    </lineage>
</organism>
<dbReference type="PIRSF" id="PIRSF020680">
    <property type="entry name" value="PhnH"/>
    <property type="match status" value="1"/>
</dbReference>
<dbReference type="NCBIfam" id="TIGR03292">
    <property type="entry name" value="PhnH_redo"/>
    <property type="match status" value="1"/>
</dbReference>
<keyword evidence="2" id="KW-1185">Reference proteome</keyword>
<dbReference type="EMBL" id="JAPCKI010000002">
    <property type="protein sequence ID" value="MDD2176598.1"/>
    <property type="molecule type" value="Genomic_DNA"/>
</dbReference>
<dbReference type="SUPFAM" id="SSF159709">
    <property type="entry name" value="PhnH-like"/>
    <property type="match status" value="1"/>
</dbReference>
<keyword evidence="1" id="KW-0456">Lyase</keyword>
<evidence type="ECO:0000313" key="2">
    <source>
        <dbReference type="Proteomes" id="UP001148932"/>
    </source>
</evidence>
<proteinExistence type="predicted"/>
<gene>
    <name evidence="1" type="primary">phnH</name>
    <name evidence="1" type="ORF">OIN59_04070</name>
</gene>
<dbReference type="InterPro" id="IPR038058">
    <property type="entry name" value="PhnH-like_sp"/>
</dbReference>
<dbReference type="Pfam" id="PF05845">
    <property type="entry name" value="PhnH"/>
    <property type="match status" value="1"/>
</dbReference>
<dbReference type="InterPro" id="IPR008772">
    <property type="entry name" value="Phosphonate_metab_PhnH"/>
</dbReference>
<accession>A0ABT5RSB4</accession>
<dbReference type="Gene3D" id="3.40.50.11310">
    <property type="entry name" value="Bacterial phosphonate metabolism protein PhnH"/>
    <property type="match status" value="1"/>
</dbReference>
<protein>
    <submittedName>
        <fullName evidence="1">Phosphonate C-P lyase system protein PhnH</fullName>
    </submittedName>
</protein>
<dbReference type="Proteomes" id="UP001148932">
    <property type="component" value="Unassembled WGS sequence"/>
</dbReference>
<evidence type="ECO:0000313" key="1">
    <source>
        <dbReference type="EMBL" id="MDD2176598.1"/>
    </source>
</evidence>
<dbReference type="GO" id="GO:0016829">
    <property type="term" value="F:lyase activity"/>
    <property type="evidence" value="ECO:0007669"/>
    <property type="project" value="UniProtKB-KW"/>
</dbReference>
<comment type="caution">
    <text evidence="1">The sequence shown here is derived from an EMBL/GenBank/DDBJ whole genome shotgun (WGS) entry which is preliminary data.</text>
</comment>
<sequence>MSTTPLASLGAGFSNEAFGSQAVFRAVLQALSHPGRAVAVEHDAQTPAVGHAASAAVLLALLDSDCTLWLSPRLAASDAGAWLRFHTGCTLVADAALARFVWVAQGDALPALRSLAQGSDIYPDQSATCVVDVVRAIATTAEAPGAWQLRGPGIQDMAALQVDGLPDDFEVQWAANHTVFPCGVDVVLGTVGHIVGLPRTTRVARIAAAATLESQEV</sequence>
<dbReference type="RefSeq" id="WP_274107357.1">
    <property type="nucleotide sequence ID" value="NZ_JAPCKI010000002.1"/>
</dbReference>
<name>A0ABT5RSB4_9BURK</name>